<dbReference type="Pfam" id="PF02498">
    <property type="entry name" value="Bro-N"/>
    <property type="match status" value="1"/>
</dbReference>
<evidence type="ECO:0000313" key="2">
    <source>
        <dbReference type="EMBL" id="MCQ4164685.1"/>
    </source>
</evidence>
<dbReference type="PANTHER" id="PTHR36180">
    <property type="entry name" value="DNA-BINDING PROTEIN-RELATED-RELATED"/>
    <property type="match status" value="1"/>
</dbReference>
<dbReference type="SMART" id="SM01040">
    <property type="entry name" value="Bro-N"/>
    <property type="match status" value="1"/>
</dbReference>
<reference evidence="2" key="1">
    <citation type="submission" date="2022-07" db="EMBL/GenBank/DDBJ databases">
        <title>Tahibacter sp., a new gammaproteobacterium isolated from the silt sample collected at pig farm.</title>
        <authorList>
            <person name="Chen H."/>
        </authorList>
    </citation>
    <scope>NUCLEOTIDE SEQUENCE</scope>
    <source>
        <strain evidence="2">P2K</strain>
    </source>
</reference>
<dbReference type="Proteomes" id="UP001165498">
    <property type="component" value="Unassembled WGS sequence"/>
</dbReference>
<dbReference type="RefSeq" id="WP_255913567.1">
    <property type="nucleotide sequence ID" value="NZ_JANFQO010000006.1"/>
</dbReference>
<feature type="domain" description="Bro-N" evidence="1">
    <location>
        <begin position="1"/>
        <end position="103"/>
    </location>
</feature>
<accession>A0ABT1QQW3</accession>
<proteinExistence type="predicted"/>
<dbReference type="PROSITE" id="PS51750">
    <property type="entry name" value="BRO_N"/>
    <property type="match status" value="1"/>
</dbReference>
<protein>
    <submittedName>
        <fullName evidence="2">BRO family protein</fullName>
    </submittedName>
</protein>
<dbReference type="PANTHER" id="PTHR36180:SF2">
    <property type="entry name" value="BRO FAMILY PROTEIN"/>
    <property type="match status" value="1"/>
</dbReference>
<dbReference type="InterPro" id="IPR003497">
    <property type="entry name" value="BRO_N_domain"/>
</dbReference>
<evidence type="ECO:0000259" key="1">
    <source>
        <dbReference type="PROSITE" id="PS51750"/>
    </source>
</evidence>
<gene>
    <name evidence="2" type="ORF">NM961_08180</name>
</gene>
<sequence length="254" mass="27118">MNLIPFNFEGRDVRAVDVGGVPHLVGKDVAEALGYTNPNKAMGDHCKGVTKRYPLSTAGGVQLVRVLGEADVMRLVVSSSLSEAQRFERFLFEELLPEYRRTGGFRAAAAEPVRQISHAEEQTAALLLVGKTIAELPGVKPGIAMASTLEAIQLTTGVNVAPFRKALPPAEEAPELTPTLIGEQCGLTAQKVNARLCALGLQDKQPTGAKVPYVLTEAGKAHGELLPFKRGSHAGYSILWKRSVLALLSTQEAA</sequence>
<keyword evidence="3" id="KW-1185">Reference proteome</keyword>
<comment type="caution">
    <text evidence="2">The sequence shown here is derived from an EMBL/GenBank/DDBJ whole genome shotgun (WGS) entry which is preliminary data.</text>
</comment>
<name>A0ABT1QQW3_9GAMM</name>
<evidence type="ECO:0000313" key="3">
    <source>
        <dbReference type="Proteomes" id="UP001165498"/>
    </source>
</evidence>
<dbReference type="EMBL" id="JANFQO010000006">
    <property type="protein sequence ID" value="MCQ4164685.1"/>
    <property type="molecule type" value="Genomic_DNA"/>
</dbReference>
<organism evidence="2 3">
    <name type="scientific">Tahibacter harae</name>
    <dbReference type="NCBI Taxonomy" id="2963937"/>
    <lineage>
        <taxon>Bacteria</taxon>
        <taxon>Pseudomonadati</taxon>
        <taxon>Pseudomonadota</taxon>
        <taxon>Gammaproteobacteria</taxon>
        <taxon>Lysobacterales</taxon>
        <taxon>Rhodanobacteraceae</taxon>
        <taxon>Tahibacter</taxon>
    </lineage>
</organism>